<organism evidence="1 2">
    <name type="scientific">Pistacia integerrima</name>
    <dbReference type="NCBI Taxonomy" id="434235"/>
    <lineage>
        <taxon>Eukaryota</taxon>
        <taxon>Viridiplantae</taxon>
        <taxon>Streptophyta</taxon>
        <taxon>Embryophyta</taxon>
        <taxon>Tracheophyta</taxon>
        <taxon>Spermatophyta</taxon>
        <taxon>Magnoliopsida</taxon>
        <taxon>eudicotyledons</taxon>
        <taxon>Gunneridae</taxon>
        <taxon>Pentapetalae</taxon>
        <taxon>rosids</taxon>
        <taxon>malvids</taxon>
        <taxon>Sapindales</taxon>
        <taxon>Anacardiaceae</taxon>
        <taxon>Pistacia</taxon>
    </lineage>
</organism>
<evidence type="ECO:0000313" key="2">
    <source>
        <dbReference type="Proteomes" id="UP001163603"/>
    </source>
</evidence>
<reference evidence="2" key="1">
    <citation type="journal article" date="2023" name="G3 (Bethesda)">
        <title>Genome assembly and association tests identify interacting loci associated with vigor, precocity, and sex in interspecific pistachio rootstocks.</title>
        <authorList>
            <person name="Palmer W."/>
            <person name="Jacygrad E."/>
            <person name="Sagayaradj S."/>
            <person name="Cavanaugh K."/>
            <person name="Han R."/>
            <person name="Bertier L."/>
            <person name="Beede B."/>
            <person name="Kafkas S."/>
            <person name="Golino D."/>
            <person name="Preece J."/>
            <person name="Michelmore R."/>
        </authorList>
    </citation>
    <scope>NUCLEOTIDE SEQUENCE [LARGE SCALE GENOMIC DNA]</scope>
</reference>
<evidence type="ECO:0000313" key="1">
    <source>
        <dbReference type="EMBL" id="KAJ0010711.1"/>
    </source>
</evidence>
<protein>
    <submittedName>
        <fullName evidence="1">Uncharacterized protein</fullName>
    </submittedName>
</protein>
<dbReference type="EMBL" id="CM047749">
    <property type="protein sequence ID" value="KAJ0010711.1"/>
    <property type="molecule type" value="Genomic_DNA"/>
</dbReference>
<proteinExistence type="predicted"/>
<name>A0ACC0X4Y6_9ROSI</name>
<accession>A0ACC0X4Y6</accession>
<dbReference type="Proteomes" id="UP001163603">
    <property type="component" value="Chromosome 14"/>
</dbReference>
<comment type="caution">
    <text evidence="1">The sequence shown here is derived from an EMBL/GenBank/DDBJ whole genome shotgun (WGS) entry which is preliminary data.</text>
</comment>
<keyword evidence="2" id="KW-1185">Reference proteome</keyword>
<gene>
    <name evidence="1" type="ORF">Pint_33084</name>
</gene>
<sequence>MKNIMGRGRGEREEGEKYMGLLKLVQILSFLVVFVAGIIIGLATSSHMNQFFTSQSLLFSTNRFSAISQSSMEQNCTVVQTCEDVDYLRFEKFIHPEKLSHKLSDEQLLWRASMVPYREDEYPFERTVKVAFMFLTRGPLPMLPLWEKFFKGHEKYFSIYVHALPGYKLDVSQDSPFYGTQIPSQNVDWGTVEMVDAEKRLLANALLEFSNERFVLLSESCIPVYNFQTVYKYLTCSAYSFVESYDNPSRYGRGRYSRRMRPDIKIHQWRKGSQWFEMHRKVAIYVVSDVKYLSVFRKYCKPACYPDEHYIPTYLNIFHGSLSANRSVTWVDWSLGGPHPATYRAENITEGFIKSIRDNNCSYNEEQTTKCYLFARKFAPSALKPLLNLSSIVMEF</sequence>